<organism evidence="8 9">
    <name type="scientific">Cryptotermes secundus</name>
    <dbReference type="NCBI Taxonomy" id="105785"/>
    <lineage>
        <taxon>Eukaryota</taxon>
        <taxon>Metazoa</taxon>
        <taxon>Ecdysozoa</taxon>
        <taxon>Arthropoda</taxon>
        <taxon>Hexapoda</taxon>
        <taxon>Insecta</taxon>
        <taxon>Pterygota</taxon>
        <taxon>Neoptera</taxon>
        <taxon>Polyneoptera</taxon>
        <taxon>Dictyoptera</taxon>
        <taxon>Blattodea</taxon>
        <taxon>Blattoidea</taxon>
        <taxon>Termitoidae</taxon>
        <taxon>Kalotermitidae</taxon>
        <taxon>Cryptotermitinae</taxon>
        <taxon>Cryptotermes</taxon>
    </lineage>
</organism>
<dbReference type="GO" id="GO:0016042">
    <property type="term" value="P:lipid catabolic process"/>
    <property type="evidence" value="ECO:0007669"/>
    <property type="project" value="TreeGrafter"/>
</dbReference>
<reference evidence="8 9" key="1">
    <citation type="submission" date="2017-12" db="EMBL/GenBank/DDBJ databases">
        <title>Hemimetabolous genomes reveal molecular basis of termite eusociality.</title>
        <authorList>
            <person name="Harrison M.C."/>
            <person name="Jongepier E."/>
            <person name="Robertson H.M."/>
            <person name="Arning N."/>
            <person name="Bitard-Feildel T."/>
            <person name="Chao H."/>
            <person name="Childers C.P."/>
            <person name="Dinh H."/>
            <person name="Doddapaneni H."/>
            <person name="Dugan S."/>
            <person name="Gowin J."/>
            <person name="Greiner C."/>
            <person name="Han Y."/>
            <person name="Hu H."/>
            <person name="Hughes D.S.T."/>
            <person name="Huylmans A.-K."/>
            <person name="Kemena C."/>
            <person name="Kremer L.P.M."/>
            <person name="Lee S.L."/>
            <person name="Lopez-Ezquerra A."/>
            <person name="Mallet L."/>
            <person name="Monroy-Kuhn J.M."/>
            <person name="Moser A."/>
            <person name="Murali S.C."/>
            <person name="Muzny D.M."/>
            <person name="Otani S."/>
            <person name="Piulachs M.-D."/>
            <person name="Poelchau M."/>
            <person name="Qu J."/>
            <person name="Schaub F."/>
            <person name="Wada-Katsumata A."/>
            <person name="Worley K.C."/>
            <person name="Xie Q."/>
            <person name="Ylla G."/>
            <person name="Poulsen M."/>
            <person name="Gibbs R.A."/>
            <person name="Schal C."/>
            <person name="Richards S."/>
            <person name="Belles X."/>
            <person name="Korb J."/>
            <person name="Bornberg-Bauer E."/>
        </authorList>
    </citation>
    <scope>NUCLEOTIDE SEQUENCE [LARGE SCALE GENOMIC DNA]</scope>
    <source>
        <tissue evidence="8">Whole body</tissue>
    </source>
</reference>
<dbReference type="PRINTS" id="PR00821">
    <property type="entry name" value="TAGLIPASE"/>
</dbReference>
<dbReference type="PANTHER" id="PTHR11610">
    <property type="entry name" value="LIPASE"/>
    <property type="match status" value="1"/>
</dbReference>
<evidence type="ECO:0000313" key="8">
    <source>
        <dbReference type="EMBL" id="PNF41741.1"/>
    </source>
</evidence>
<dbReference type="Pfam" id="PF00151">
    <property type="entry name" value="Lipase"/>
    <property type="match status" value="1"/>
</dbReference>
<evidence type="ECO:0000259" key="7">
    <source>
        <dbReference type="Pfam" id="PF00151"/>
    </source>
</evidence>
<comment type="subcellular location">
    <subcellularLocation>
        <location evidence="1">Secreted</location>
    </subcellularLocation>
</comment>
<dbReference type="OrthoDB" id="199913at2759"/>
<keyword evidence="3" id="KW-0964">Secreted</keyword>
<name>A0A2J7RLM8_9NEOP</name>
<dbReference type="InterPro" id="IPR013818">
    <property type="entry name" value="Lipase"/>
</dbReference>
<evidence type="ECO:0000256" key="4">
    <source>
        <dbReference type="ARBA" id="ARBA00023157"/>
    </source>
</evidence>
<proteinExistence type="inferred from homology"/>
<evidence type="ECO:0000256" key="3">
    <source>
        <dbReference type="ARBA" id="ARBA00022525"/>
    </source>
</evidence>
<dbReference type="FunFam" id="3.40.50.1820:FF:000033">
    <property type="entry name" value="Pancreatic triacylglycerol lipase"/>
    <property type="match status" value="1"/>
</dbReference>
<dbReference type="InterPro" id="IPR033906">
    <property type="entry name" value="Lipase_N"/>
</dbReference>
<evidence type="ECO:0000256" key="2">
    <source>
        <dbReference type="ARBA" id="ARBA00010701"/>
    </source>
</evidence>
<feature type="signal peptide" evidence="6">
    <location>
        <begin position="1"/>
        <end position="27"/>
    </location>
</feature>
<comment type="caution">
    <text evidence="8">The sequence shown here is derived from an EMBL/GenBank/DDBJ whole genome shotgun (WGS) entry which is preliminary data.</text>
</comment>
<dbReference type="GO" id="GO:0004806">
    <property type="term" value="F:triacylglycerol lipase activity"/>
    <property type="evidence" value="ECO:0007669"/>
    <property type="project" value="InterPro"/>
</dbReference>
<gene>
    <name evidence="8" type="ORF">B7P43_G03426</name>
</gene>
<dbReference type="SUPFAM" id="SSF53474">
    <property type="entry name" value="alpha/beta-Hydrolases"/>
    <property type="match status" value="1"/>
</dbReference>
<feature type="chain" id="PRO_5014451179" evidence="6">
    <location>
        <begin position="28"/>
        <end position="554"/>
    </location>
</feature>
<protein>
    <submittedName>
        <fullName evidence="8">Pancreatic lipase-related protein 2</fullName>
    </submittedName>
</protein>
<dbReference type="PANTHER" id="PTHR11610:SF185">
    <property type="entry name" value="LD47264P"/>
    <property type="match status" value="1"/>
</dbReference>
<dbReference type="AlphaFoldDB" id="A0A2J7RLM8"/>
<evidence type="ECO:0000256" key="6">
    <source>
        <dbReference type="SAM" id="SignalP"/>
    </source>
</evidence>
<accession>A0A2J7RLM8</accession>
<dbReference type="EMBL" id="NEVH01002684">
    <property type="protein sequence ID" value="PNF41741.1"/>
    <property type="molecule type" value="Genomic_DNA"/>
</dbReference>
<dbReference type="GO" id="GO:0005615">
    <property type="term" value="C:extracellular space"/>
    <property type="evidence" value="ECO:0007669"/>
    <property type="project" value="TreeGrafter"/>
</dbReference>
<evidence type="ECO:0000256" key="5">
    <source>
        <dbReference type="RuleBase" id="RU004262"/>
    </source>
</evidence>
<dbReference type="PRINTS" id="PR00823">
    <property type="entry name" value="PANCLIPASE"/>
</dbReference>
<dbReference type="Proteomes" id="UP000235965">
    <property type="component" value="Unassembled WGS sequence"/>
</dbReference>
<dbReference type="ESTHER" id="9neop-a0a2j7rlm8">
    <property type="family name" value="Pancreatic_lipase"/>
</dbReference>
<keyword evidence="6" id="KW-0732">Signal</keyword>
<keyword evidence="4" id="KW-1015">Disulfide bond</keyword>
<evidence type="ECO:0000313" key="9">
    <source>
        <dbReference type="Proteomes" id="UP000235965"/>
    </source>
</evidence>
<dbReference type="InterPro" id="IPR002331">
    <property type="entry name" value="Lipase_panc"/>
</dbReference>
<keyword evidence="9" id="KW-1185">Reference proteome</keyword>
<dbReference type="CDD" id="cd00707">
    <property type="entry name" value="Pancreat_lipase_like"/>
    <property type="match status" value="1"/>
</dbReference>
<dbReference type="InterPro" id="IPR000734">
    <property type="entry name" value="TAG_lipase"/>
</dbReference>
<comment type="similarity">
    <text evidence="2 5">Belongs to the AB hydrolase superfamily. Lipase family.</text>
</comment>
<dbReference type="InterPro" id="IPR029058">
    <property type="entry name" value="AB_hydrolase_fold"/>
</dbReference>
<dbReference type="Gene3D" id="3.40.50.1820">
    <property type="entry name" value="alpha/beta hydrolase"/>
    <property type="match status" value="1"/>
</dbReference>
<sequence>MHMHMLNATSSVLLQTMLLLLNKNLQQTENTSDLHPDRDDNSKREYCYNPFGCFEMSYPWVDEILRPVSHVPDPPKKVNPTYCLYTRQNEDICQILNIMDNSSLEQSYLMSHHRLYFISHGFMEHGNKDWIKKMTRELLNLVDCSVIVVDWSGGSGPPYPQAVANIRLVGAMTAHMINYIVAQVGINPELIHFIGHGLGAHMAAYAGQTTQRDFKYKLGRITGLDPAEPHFSKTDPVVRLDPTDADFVDVIHTDAGPFISGGLGILQPVGHVDFYPNGGIEQPGCHEDVISHMRKGSGNFYRGIRKMISCNHIRSYQYFTESINPGLCYFMGTECGSWEEFQNGSCFSCSRGNKCPFQTKFGMHADLYLRKGEAYGSSLRLPPPRFNVKLFMMTGVERPFCRHHYYITWNISDSCKSVQHGGEIGMMWITIKGDRGITKDIKLTEVEQFYEPGSGHQVTVPGDPVGKLQSAILRWEYRANPLNPLTWRFIATPRIYISWMRIESLEERDSLTICPDDVPLTAWKPLRLSKRPRQTSCDLKIISKHRAECDNVVH</sequence>
<feature type="domain" description="Lipase" evidence="7">
    <location>
        <begin position="45"/>
        <end position="366"/>
    </location>
</feature>
<evidence type="ECO:0000256" key="1">
    <source>
        <dbReference type="ARBA" id="ARBA00004613"/>
    </source>
</evidence>